<dbReference type="GO" id="GO:0048188">
    <property type="term" value="C:Set1C/COMPASS complex"/>
    <property type="evidence" value="ECO:0007669"/>
    <property type="project" value="InterPro"/>
</dbReference>
<gene>
    <name evidence="9" type="ORF">TCLT_LOCUS4011</name>
</gene>
<dbReference type="PANTHER" id="PTHR46174:SF1">
    <property type="entry name" value="CXXC-TYPE ZINC FINGER PROTEIN 1"/>
    <property type="match status" value="1"/>
</dbReference>
<evidence type="ECO:0000256" key="2">
    <source>
        <dbReference type="ARBA" id="ARBA00022723"/>
    </source>
</evidence>
<keyword evidence="10" id="KW-1185">Reference proteome</keyword>
<reference evidence="11" key="1">
    <citation type="submission" date="2017-02" db="UniProtKB">
        <authorList>
            <consortium name="WormBaseParasite"/>
        </authorList>
    </citation>
    <scope>IDENTIFICATION</scope>
</reference>
<dbReference type="EMBL" id="UYYF01004273">
    <property type="protein sequence ID" value="VDN01055.1"/>
    <property type="molecule type" value="Genomic_DNA"/>
</dbReference>
<evidence type="ECO:0000256" key="4">
    <source>
        <dbReference type="ARBA" id="ARBA00022833"/>
    </source>
</evidence>
<keyword evidence="4" id="KW-0862">Zinc</keyword>
<feature type="compositionally biased region" description="Basic and acidic residues" evidence="7">
    <location>
        <begin position="75"/>
        <end position="94"/>
    </location>
</feature>
<dbReference type="OMA" id="YRASKRE"/>
<evidence type="ECO:0000313" key="10">
    <source>
        <dbReference type="Proteomes" id="UP000276776"/>
    </source>
</evidence>
<dbReference type="Proteomes" id="UP000276776">
    <property type="component" value="Unassembled WGS sequence"/>
</dbReference>
<proteinExistence type="predicted"/>
<dbReference type="GO" id="GO:0045893">
    <property type="term" value="P:positive regulation of DNA-templated transcription"/>
    <property type="evidence" value="ECO:0007669"/>
    <property type="project" value="TreeGrafter"/>
</dbReference>
<dbReference type="WBParaSite" id="TCLT_0000402201-mRNA-1">
    <property type="protein sequence ID" value="TCLT_0000402201-mRNA-1"/>
    <property type="gene ID" value="TCLT_0000402201"/>
</dbReference>
<reference evidence="9 10" key="2">
    <citation type="submission" date="2018-11" db="EMBL/GenBank/DDBJ databases">
        <authorList>
            <consortium name="Pathogen Informatics"/>
        </authorList>
    </citation>
    <scope>NUCLEOTIDE SEQUENCE [LARGE SCALE GENOMIC DNA]</scope>
</reference>
<dbReference type="InterPro" id="IPR011011">
    <property type="entry name" value="Znf_FYVE_PHD"/>
</dbReference>
<dbReference type="PROSITE" id="PS01359">
    <property type="entry name" value="ZF_PHD_1"/>
    <property type="match status" value="1"/>
</dbReference>
<dbReference type="Gene3D" id="2.60.120.650">
    <property type="entry name" value="Cupin"/>
    <property type="match status" value="1"/>
</dbReference>
<evidence type="ECO:0000256" key="1">
    <source>
        <dbReference type="ARBA" id="ARBA00004123"/>
    </source>
</evidence>
<dbReference type="InterPro" id="IPR019786">
    <property type="entry name" value="Zinc_finger_PHD-type_CS"/>
</dbReference>
<sequence length="139" mass="16067">MFDQACDDAQKFCLCGSSDESSFMICCDHCGIWYHGACLQVTRVQAKRIETYACPPCISKDPNLAIIYRAAKKEREKGLNQEQQHKVRRNRNDSSVESSSNRPVKEENGLLVETLLYYFTIPYQENELDRFIVRVEYAV</sequence>
<evidence type="ECO:0000256" key="7">
    <source>
        <dbReference type="SAM" id="MobiDB-lite"/>
    </source>
</evidence>
<evidence type="ECO:0000313" key="9">
    <source>
        <dbReference type="EMBL" id="VDN01055.1"/>
    </source>
</evidence>
<dbReference type="SMART" id="SM00249">
    <property type="entry name" value="PHD"/>
    <property type="match status" value="1"/>
</dbReference>
<protein>
    <submittedName>
        <fullName evidence="11">PHD-type domain-containing protein</fullName>
    </submittedName>
</protein>
<feature type="domain" description="PHD-type" evidence="8">
    <location>
        <begin position="10"/>
        <end position="60"/>
    </location>
</feature>
<accession>A0A0N5CUR7</accession>
<keyword evidence="2" id="KW-0479">Metal-binding</keyword>
<keyword evidence="3 6" id="KW-0863">Zinc-finger</keyword>
<dbReference type="AlphaFoldDB" id="A0A0N5CUR7"/>
<feature type="region of interest" description="Disordered" evidence="7">
    <location>
        <begin position="75"/>
        <end position="103"/>
    </location>
</feature>
<evidence type="ECO:0000256" key="6">
    <source>
        <dbReference type="PROSITE-ProRule" id="PRU00146"/>
    </source>
</evidence>
<dbReference type="InterPro" id="IPR001965">
    <property type="entry name" value="Znf_PHD"/>
</dbReference>
<dbReference type="InterPro" id="IPR019787">
    <property type="entry name" value="Znf_PHD-finger"/>
</dbReference>
<evidence type="ECO:0000256" key="3">
    <source>
        <dbReference type="ARBA" id="ARBA00022771"/>
    </source>
</evidence>
<evidence type="ECO:0000313" key="11">
    <source>
        <dbReference type="WBParaSite" id="TCLT_0000402201-mRNA-1"/>
    </source>
</evidence>
<dbReference type="PROSITE" id="PS50016">
    <property type="entry name" value="ZF_PHD_2"/>
    <property type="match status" value="1"/>
</dbReference>
<name>A0A0N5CUR7_THECL</name>
<comment type="subcellular location">
    <subcellularLocation>
        <location evidence="1">Nucleus</location>
    </subcellularLocation>
</comment>
<evidence type="ECO:0000256" key="5">
    <source>
        <dbReference type="ARBA" id="ARBA00023242"/>
    </source>
</evidence>
<dbReference type="OrthoDB" id="784962at2759"/>
<dbReference type="InterPro" id="IPR037869">
    <property type="entry name" value="Spp1/CFP1"/>
</dbReference>
<keyword evidence="5" id="KW-0539">Nucleus</keyword>
<dbReference type="GO" id="GO:0008270">
    <property type="term" value="F:zinc ion binding"/>
    <property type="evidence" value="ECO:0007669"/>
    <property type="project" value="UniProtKB-KW"/>
</dbReference>
<organism evidence="11">
    <name type="scientific">Thelazia callipaeda</name>
    <name type="common">Oriental eyeworm</name>
    <name type="synonym">Parasitic nematode</name>
    <dbReference type="NCBI Taxonomy" id="103827"/>
    <lineage>
        <taxon>Eukaryota</taxon>
        <taxon>Metazoa</taxon>
        <taxon>Ecdysozoa</taxon>
        <taxon>Nematoda</taxon>
        <taxon>Chromadorea</taxon>
        <taxon>Rhabditida</taxon>
        <taxon>Spirurina</taxon>
        <taxon>Spiruromorpha</taxon>
        <taxon>Thelazioidea</taxon>
        <taxon>Thelaziidae</taxon>
        <taxon>Thelazia</taxon>
    </lineage>
</organism>
<dbReference type="SUPFAM" id="SSF57903">
    <property type="entry name" value="FYVE/PHD zinc finger"/>
    <property type="match status" value="1"/>
</dbReference>
<dbReference type="PANTHER" id="PTHR46174">
    <property type="entry name" value="CXXC-TYPE ZINC FINGER PROTEIN 1"/>
    <property type="match status" value="1"/>
</dbReference>
<dbReference type="Pfam" id="PF00628">
    <property type="entry name" value="PHD"/>
    <property type="match status" value="1"/>
</dbReference>
<evidence type="ECO:0000259" key="8">
    <source>
        <dbReference type="PROSITE" id="PS50016"/>
    </source>
</evidence>
<dbReference type="STRING" id="103827.A0A0N5CUR7"/>